<keyword evidence="1" id="KW-0812">Transmembrane</keyword>
<keyword evidence="4" id="KW-1185">Reference proteome</keyword>
<gene>
    <name evidence="3" type="ORF">J0383_00575</name>
</gene>
<feature type="transmembrane region" description="Helical" evidence="1">
    <location>
        <begin position="169"/>
        <end position="189"/>
    </location>
</feature>
<feature type="transmembrane region" description="Helical" evidence="1">
    <location>
        <begin position="62"/>
        <end position="82"/>
    </location>
</feature>
<keyword evidence="3" id="KW-0482">Metalloprotease</keyword>
<feature type="transmembrane region" description="Helical" evidence="1">
    <location>
        <begin position="31"/>
        <end position="50"/>
    </location>
</feature>
<organism evidence="3 4">
    <name type="scientific">Flavobacterium endoglycinae</name>
    <dbReference type="NCBI Taxonomy" id="2816357"/>
    <lineage>
        <taxon>Bacteria</taxon>
        <taxon>Pseudomonadati</taxon>
        <taxon>Bacteroidota</taxon>
        <taxon>Flavobacteriia</taxon>
        <taxon>Flavobacteriales</taxon>
        <taxon>Flavobacteriaceae</taxon>
        <taxon>Flavobacterium</taxon>
    </lineage>
</organism>
<sequence>MSLLTPFLWILLLLPFIILAFVTSKKTNLKYLLFFLLYFLTDCYIQQLSHQFISLKIIGLKFAWAGKLFSLILSLVIIFSVNTTERQLIGFTNKTNSTKQLRFGILVFLGFLLFDCIFKMILFPKGATFDLETFAFQATMPGLTEELAFRGIGFWLLDKAFEPKWNCKGIQFGWGFIIVTLLFAVAHGAVLTEDYQFKFDLITIIYLTLISSLSVGLLRKFSGNSILPILGHNCINLMNAVIRIL</sequence>
<dbReference type="Proteomes" id="UP000663440">
    <property type="component" value="Chromosome"/>
</dbReference>
<dbReference type="Pfam" id="PF02517">
    <property type="entry name" value="Rce1-like"/>
    <property type="match status" value="1"/>
</dbReference>
<protein>
    <submittedName>
        <fullName evidence="3">CPBP family intramembrane metalloprotease</fullName>
    </submittedName>
</protein>
<feature type="transmembrane region" description="Helical" evidence="1">
    <location>
        <begin position="103"/>
        <end position="122"/>
    </location>
</feature>
<evidence type="ECO:0000256" key="1">
    <source>
        <dbReference type="SAM" id="Phobius"/>
    </source>
</evidence>
<reference evidence="3 4" key="1">
    <citation type="submission" date="2021-03" db="EMBL/GenBank/DDBJ databases">
        <title>Flavobacterium kribbensis sp. nov, an endophytic bacteria, isolated from soybean.</title>
        <authorList>
            <person name="Lee J."/>
            <person name="Seo J."/>
        </authorList>
    </citation>
    <scope>NUCLEOTIDE SEQUENCE [LARGE SCALE GENOMIC DNA]</scope>
    <source>
        <strain evidence="3 4">BB8</strain>
    </source>
</reference>
<dbReference type="GO" id="GO:0008237">
    <property type="term" value="F:metallopeptidase activity"/>
    <property type="evidence" value="ECO:0007669"/>
    <property type="project" value="UniProtKB-KW"/>
</dbReference>
<keyword evidence="1" id="KW-0472">Membrane</keyword>
<dbReference type="InterPro" id="IPR003675">
    <property type="entry name" value="Rce1/LyrA-like_dom"/>
</dbReference>
<dbReference type="RefSeq" id="WP_207296517.1">
    <property type="nucleotide sequence ID" value="NZ_CP071448.1"/>
</dbReference>
<name>A0ABX7QFC3_9FLAO</name>
<keyword evidence="3" id="KW-0645">Protease</keyword>
<accession>A0ABX7QFC3</accession>
<keyword evidence="3" id="KW-0378">Hydrolase</keyword>
<evidence type="ECO:0000313" key="3">
    <source>
        <dbReference type="EMBL" id="QSW89323.1"/>
    </source>
</evidence>
<feature type="domain" description="CAAX prenyl protease 2/Lysostaphin resistance protein A-like" evidence="2">
    <location>
        <begin position="134"/>
        <end position="238"/>
    </location>
</feature>
<dbReference type="EMBL" id="CP071448">
    <property type="protein sequence ID" value="QSW89323.1"/>
    <property type="molecule type" value="Genomic_DNA"/>
</dbReference>
<proteinExistence type="predicted"/>
<evidence type="ECO:0000313" key="4">
    <source>
        <dbReference type="Proteomes" id="UP000663440"/>
    </source>
</evidence>
<feature type="transmembrane region" description="Helical" evidence="1">
    <location>
        <begin position="201"/>
        <end position="218"/>
    </location>
</feature>
<feature type="transmembrane region" description="Helical" evidence="1">
    <location>
        <begin position="6"/>
        <end position="24"/>
    </location>
</feature>
<evidence type="ECO:0000259" key="2">
    <source>
        <dbReference type="Pfam" id="PF02517"/>
    </source>
</evidence>
<feature type="transmembrane region" description="Helical" evidence="1">
    <location>
        <begin position="134"/>
        <end position="157"/>
    </location>
</feature>
<keyword evidence="1" id="KW-1133">Transmembrane helix</keyword>